<dbReference type="Proteomes" id="UP000325827">
    <property type="component" value="Unassembled WGS sequence"/>
</dbReference>
<comment type="caution">
    <text evidence="1">The sequence shown here is derived from an EMBL/GenBank/DDBJ whole genome shotgun (WGS) entry which is preliminary data.</text>
</comment>
<reference evidence="2" key="1">
    <citation type="submission" date="2019-09" db="EMBL/GenBank/DDBJ databases">
        <title>Mumia zhuanghuii sp. nov. isolated from the intestinal contents of plateau pika (Ochotona curzoniae) in the Qinghai-Tibet plateau of China.</title>
        <authorList>
            <person name="Tian Z."/>
        </authorList>
    </citation>
    <scope>NUCLEOTIDE SEQUENCE [LARGE SCALE GENOMIC DNA]</scope>
    <source>
        <strain evidence="2">JCM 30598</strain>
    </source>
</reference>
<gene>
    <name evidence="1" type="ORF">F6B43_19155</name>
</gene>
<protein>
    <recommendedName>
        <fullName evidence="3">DUF2599 domain-containing protein</fullName>
    </recommendedName>
</protein>
<proteinExistence type="predicted"/>
<organism evidence="1 2">
    <name type="scientific">Microbacterium rhizomatis</name>
    <dbReference type="NCBI Taxonomy" id="1631477"/>
    <lineage>
        <taxon>Bacteria</taxon>
        <taxon>Bacillati</taxon>
        <taxon>Actinomycetota</taxon>
        <taxon>Actinomycetes</taxon>
        <taxon>Micrococcales</taxon>
        <taxon>Microbacteriaceae</taxon>
        <taxon>Microbacterium</taxon>
    </lineage>
</organism>
<sequence>MIENADAPTAYEYSIGGADGAALRLFEDGSVAIEGTDGAYLGGVVAPWAYDAAGTPVKTWYEVKGSSLVQVVAHDAGSYAYPIVADPWLGINLFSWITVDSYNSQPRVNLQPSPWGAAQWASIGGQVVMNTAGWDEAWNWNSTVRSGLSKDSQRQQFECHSLGSPFAGTWNLEKFRPNRTVHWSHGVAVHHCNWTTPNQY</sequence>
<evidence type="ECO:0000313" key="2">
    <source>
        <dbReference type="Proteomes" id="UP000325827"/>
    </source>
</evidence>
<evidence type="ECO:0008006" key="3">
    <source>
        <dbReference type="Google" id="ProtNLM"/>
    </source>
</evidence>
<dbReference type="OrthoDB" id="4412570at2"/>
<keyword evidence="2" id="KW-1185">Reference proteome</keyword>
<evidence type="ECO:0000313" key="1">
    <source>
        <dbReference type="EMBL" id="KAA9104489.1"/>
    </source>
</evidence>
<dbReference type="AlphaFoldDB" id="A0A5J5IXQ5"/>
<dbReference type="EMBL" id="VYSA01000008">
    <property type="protein sequence ID" value="KAA9104489.1"/>
    <property type="molecule type" value="Genomic_DNA"/>
</dbReference>
<accession>A0A5J5IXQ5</accession>
<name>A0A5J5IXQ5_9MICO</name>